<keyword evidence="1" id="KW-0347">Helicase</keyword>
<keyword evidence="1" id="KW-0547">Nucleotide-binding</keyword>
<proteinExistence type="predicted"/>
<reference evidence="1" key="1">
    <citation type="submission" date="2018-02" db="EMBL/GenBank/DDBJ databases">
        <title>Rhizophora mucronata_Transcriptome.</title>
        <authorList>
            <person name="Meera S.P."/>
            <person name="Sreeshan A."/>
            <person name="Augustine A."/>
        </authorList>
    </citation>
    <scope>NUCLEOTIDE SEQUENCE</scope>
    <source>
        <tissue evidence="1">Leaf</tissue>
    </source>
</reference>
<evidence type="ECO:0000313" key="1">
    <source>
        <dbReference type="EMBL" id="MBX15191.1"/>
    </source>
</evidence>
<name>A0A2P2LB47_RHIMU</name>
<organism evidence="1">
    <name type="scientific">Rhizophora mucronata</name>
    <name type="common">Asiatic mangrove</name>
    <dbReference type="NCBI Taxonomy" id="61149"/>
    <lineage>
        <taxon>Eukaryota</taxon>
        <taxon>Viridiplantae</taxon>
        <taxon>Streptophyta</taxon>
        <taxon>Embryophyta</taxon>
        <taxon>Tracheophyta</taxon>
        <taxon>Spermatophyta</taxon>
        <taxon>Magnoliopsida</taxon>
        <taxon>eudicotyledons</taxon>
        <taxon>Gunneridae</taxon>
        <taxon>Pentapetalae</taxon>
        <taxon>rosids</taxon>
        <taxon>fabids</taxon>
        <taxon>Malpighiales</taxon>
        <taxon>Rhizophoraceae</taxon>
        <taxon>Rhizophora</taxon>
    </lineage>
</organism>
<sequence>MVPSFFNPSATQFCHSLFSCAGKIYHELPAIYCLIDMRRNLLNFSSKFLLYPIQVKAVLIGDQINS</sequence>
<keyword evidence="1" id="KW-0067">ATP-binding</keyword>
<accession>A0A2P2LB47</accession>
<dbReference type="EMBL" id="GGEC01034707">
    <property type="protein sequence ID" value="MBX15191.1"/>
    <property type="molecule type" value="Transcribed_RNA"/>
</dbReference>
<keyword evidence="1" id="KW-0378">Hydrolase</keyword>
<dbReference type="AlphaFoldDB" id="A0A2P2LB47"/>
<protein>
    <submittedName>
        <fullName evidence="1">DEAD-box ATP-dependent RNA helicase 8-like</fullName>
    </submittedName>
</protein>
<dbReference type="GO" id="GO:0004386">
    <property type="term" value="F:helicase activity"/>
    <property type="evidence" value="ECO:0007669"/>
    <property type="project" value="UniProtKB-KW"/>
</dbReference>